<evidence type="ECO:0000313" key="2">
    <source>
        <dbReference type="Proteomes" id="UP001362999"/>
    </source>
</evidence>
<protein>
    <submittedName>
        <fullName evidence="1">F-box domain-containing protein</fullName>
    </submittedName>
</protein>
<name>A0AAW0D9Q8_9AGAR</name>
<keyword evidence="2" id="KW-1185">Reference proteome</keyword>
<reference evidence="1 2" key="1">
    <citation type="journal article" date="2024" name="J Genomics">
        <title>Draft genome sequencing and assembly of Favolaschia claudopus CIRM-BRFM 2984 isolated from oak limbs.</title>
        <authorList>
            <person name="Navarro D."/>
            <person name="Drula E."/>
            <person name="Chaduli D."/>
            <person name="Cazenave R."/>
            <person name="Ahrendt S."/>
            <person name="Wang J."/>
            <person name="Lipzen A."/>
            <person name="Daum C."/>
            <person name="Barry K."/>
            <person name="Grigoriev I.V."/>
            <person name="Favel A."/>
            <person name="Rosso M.N."/>
            <person name="Martin F."/>
        </authorList>
    </citation>
    <scope>NUCLEOTIDE SEQUENCE [LARGE SCALE GENOMIC DNA]</scope>
    <source>
        <strain evidence="1 2">CIRM-BRFM 2984</strain>
    </source>
</reference>
<accession>A0AAW0D9Q8</accession>
<organism evidence="1 2">
    <name type="scientific">Favolaschia claudopus</name>
    <dbReference type="NCBI Taxonomy" id="2862362"/>
    <lineage>
        <taxon>Eukaryota</taxon>
        <taxon>Fungi</taxon>
        <taxon>Dikarya</taxon>
        <taxon>Basidiomycota</taxon>
        <taxon>Agaricomycotina</taxon>
        <taxon>Agaricomycetes</taxon>
        <taxon>Agaricomycetidae</taxon>
        <taxon>Agaricales</taxon>
        <taxon>Marasmiineae</taxon>
        <taxon>Mycenaceae</taxon>
        <taxon>Favolaschia</taxon>
    </lineage>
</organism>
<dbReference type="SUPFAM" id="SSF52047">
    <property type="entry name" value="RNI-like"/>
    <property type="match status" value="1"/>
</dbReference>
<comment type="caution">
    <text evidence="1">The sequence shown here is derived from an EMBL/GenBank/DDBJ whole genome shotgun (WGS) entry which is preliminary data.</text>
</comment>
<gene>
    <name evidence="1" type="ORF">R3P38DRAFT_1883077</name>
</gene>
<dbReference type="Proteomes" id="UP001362999">
    <property type="component" value="Unassembled WGS sequence"/>
</dbReference>
<dbReference type="AlphaFoldDB" id="A0AAW0D9Q8"/>
<sequence>MSQTLIISTLREEISELSLVIDAQQAILHDLLTRRAKARYKLNCYSDPMARLPLEIQSHILLSVDSDNCSPKPFPKSPPMVFLGVCRLWRDIAVSTPKLWAKLRMDSLPRGPNHSELCGLWLKRARSLPLSVELHGPATLDQSVQDLVARHSHQLTDLTLSISFEYLDNPQLLHTTWKPRAGSLSSLKTLSIEASSDHAYIGDMCEWLDVMQAAPVITRCKMLNTFHEEKDGLPLIRPHLTLGSLETLELGDPHVANLHGENGSSAVILRYLNLPALKTLIISDLDITPEEFLSFLSLSSPPLQSLRTLVPPEWLHPIVDYLGLIPTLTALDLFALPDDGGLTGDQLHPVIDALRTAPDLLPNIRELGFHTACPVTVDYEKVLSMLRFRFTSCSTPLERFVLSFPQHNDRDHNNDMPNEEVRAGLRQLVEDGLKIHIGHTDNLL</sequence>
<evidence type="ECO:0000313" key="1">
    <source>
        <dbReference type="EMBL" id="KAK7048985.1"/>
    </source>
</evidence>
<dbReference type="EMBL" id="JAWWNJ010000009">
    <property type="protein sequence ID" value="KAK7048985.1"/>
    <property type="molecule type" value="Genomic_DNA"/>
</dbReference>
<proteinExistence type="predicted"/>